<feature type="compositionally biased region" description="Acidic residues" evidence="6">
    <location>
        <begin position="43"/>
        <end position="52"/>
    </location>
</feature>
<evidence type="ECO:0000313" key="9">
    <source>
        <dbReference type="EMBL" id="TDT17935.1"/>
    </source>
</evidence>
<dbReference type="CDD" id="cd01146">
    <property type="entry name" value="FhuD"/>
    <property type="match status" value="1"/>
</dbReference>
<dbReference type="Pfam" id="PF26580">
    <property type="entry name" value="Mtb12_C"/>
    <property type="match status" value="1"/>
</dbReference>
<evidence type="ECO:0000313" key="10">
    <source>
        <dbReference type="Proteomes" id="UP000294558"/>
    </source>
</evidence>
<feature type="region of interest" description="Disordered" evidence="6">
    <location>
        <begin position="31"/>
        <end position="93"/>
    </location>
</feature>
<dbReference type="Pfam" id="PF01497">
    <property type="entry name" value="Peripla_BP_2"/>
    <property type="match status" value="1"/>
</dbReference>
<evidence type="ECO:0000256" key="6">
    <source>
        <dbReference type="SAM" id="MobiDB-lite"/>
    </source>
</evidence>
<evidence type="ECO:0000256" key="5">
    <source>
        <dbReference type="ARBA" id="ARBA00093774"/>
    </source>
</evidence>
<dbReference type="Gene3D" id="3.40.50.1980">
    <property type="entry name" value="Nitrogenase molybdenum iron protein domain"/>
    <property type="match status" value="2"/>
</dbReference>
<sequence length="519" mass="55135">MNTRTSRNRRVVRSLAVLTVAGLVVAACGSDDDAAEPTTTEGDVAETTDAPDDTPATTAAADDDTDDASDDEATETTESDDTTDDTADDATAFPVTIEHKYGETTIDAEPERVVSVGFAEHDGILALGVTPVGVRDWYGDMPYATWPWAQDELGDAQPEVIAATELNFEQIAAMDPDVILGIGSGMTDTDYETLAAIAPTIAQPGEFPDYGTPWRDQLLVTGEALGRTAEAEQIIADIEASYEQVREQYPEFEGQTAAVAFTFEELPGAYSSNDIRSQMLMEFGFEIPAEFDELAGDAFYFNVSQEEVDVLDTDVIVWVVSNEAGYEAVRSMPLRPTLNIYAEGREVVADPLLSGAFSHASPLSIPFVIDELVPELALAVDGDPSTVVPSAELLVDGATSGDGELGDDEQAAADAWAVVFDSAASFDDKQPHLEDAEALRSTVEAYAATGDTMGGIALDPTVVQIDGTDAIVTYDVLFGGSAAYTALEGEIADVDGVWQVSRDEFCDFMALARTPCPAG</sequence>
<comment type="caution">
    <text evidence="9">The sequence shown here is derived from an EMBL/GenBank/DDBJ whole genome shotgun (WGS) entry which is preliminary data.</text>
</comment>
<feature type="compositionally biased region" description="Acidic residues" evidence="6">
    <location>
        <begin position="61"/>
        <end position="88"/>
    </location>
</feature>
<name>A0A4R7I397_9ACTN</name>
<dbReference type="GO" id="GO:1901678">
    <property type="term" value="P:iron coordination entity transport"/>
    <property type="evidence" value="ECO:0007669"/>
    <property type="project" value="UniProtKB-ARBA"/>
</dbReference>
<evidence type="ECO:0000256" key="3">
    <source>
        <dbReference type="ARBA" id="ARBA00022448"/>
    </source>
</evidence>
<dbReference type="InterPro" id="IPR058644">
    <property type="entry name" value="Mtb12-like_C"/>
</dbReference>
<dbReference type="InterPro" id="IPR002491">
    <property type="entry name" value="ABC_transptr_periplasmic_BD"/>
</dbReference>
<evidence type="ECO:0000256" key="1">
    <source>
        <dbReference type="ARBA" id="ARBA00004196"/>
    </source>
</evidence>
<gene>
    <name evidence="9" type="ORF">BDK89_3548</name>
</gene>
<feature type="chain" id="PRO_5020674995" evidence="7">
    <location>
        <begin position="27"/>
        <end position="519"/>
    </location>
</feature>
<evidence type="ECO:0000256" key="4">
    <source>
        <dbReference type="ARBA" id="ARBA00022729"/>
    </source>
</evidence>
<evidence type="ECO:0000256" key="7">
    <source>
        <dbReference type="SAM" id="SignalP"/>
    </source>
</evidence>
<dbReference type="PROSITE" id="PS51257">
    <property type="entry name" value="PROKAR_LIPOPROTEIN"/>
    <property type="match status" value="1"/>
</dbReference>
<proteinExistence type="inferred from homology"/>
<dbReference type="GO" id="GO:0030288">
    <property type="term" value="C:outer membrane-bounded periplasmic space"/>
    <property type="evidence" value="ECO:0007669"/>
    <property type="project" value="TreeGrafter"/>
</dbReference>
<dbReference type="PANTHER" id="PTHR30532:SF24">
    <property type="entry name" value="FERRIC ENTEROBACTIN-BINDING PERIPLASMIC PROTEIN FEPB"/>
    <property type="match status" value="1"/>
</dbReference>
<protein>
    <submittedName>
        <fullName evidence="9">Iron complex transport system substrate-binding protein</fullName>
    </submittedName>
</protein>
<keyword evidence="10" id="KW-1185">Reference proteome</keyword>
<comment type="similarity">
    <text evidence="2">Belongs to the bacterial solute-binding protein 8 family.</text>
</comment>
<dbReference type="PROSITE" id="PS50983">
    <property type="entry name" value="FE_B12_PBP"/>
    <property type="match status" value="1"/>
</dbReference>
<dbReference type="SUPFAM" id="SSF53807">
    <property type="entry name" value="Helical backbone' metal receptor"/>
    <property type="match status" value="1"/>
</dbReference>
<dbReference type="InterPro" id="IPR051313">
    <property type="entry name" value="Bact_iron-sidero_bind"/>
</dbReference>
<organism evidence="9 10">
    <name type="scientific">Ilumatobacter fluminis</name>
    <dbReference type="NCBI Taxonomy" id="467091"/>
    <lineage>
        <taxon>Bacteria</taxon>
        <taxon>Bacillati</taxon>
        <taxon>Actinomycetota</taxon>
        <taxon>Acidimicrobiia</taxon>
        <taxon>Acidimicrobiales</taxon>
        <taxon>Ilumatobacteraceae</taxon>
        <taxon>Ilumatobacter</taxon>
    </lineage>
</organism>
<keyword evidence="3" id="KW-0813">Transport</keyword>
<evidence type="ECO:0000256" key="2">
    <source>
        <dbReference type="ARBA" id="ARBA00008814"/>
    </source>
</evidence>
<dbReference type="EMBL" id="SOAU01000001">
    <property type="protein sequence ID" value="TDT17935.1"/>
    <property type="molecule type" value="Genomic_DNA"/>
</dbReference>
<dbReference type="OrthoDB" id="1846031at2"/>
<comment type="similarity">
    <text evidence="5">Belongs to the MTB12 family.</text>
</comment>
<dbReference type="AlphaFoldDB" id="A0A4R7I397"/>
<evidence type="ECO:0000259" key="8">
    <source>
        <dbReference type="PROSITE" id="PS50983"/>
    </source>
</evidence>
<feature type="domain" description="Fe/B12 periplasmic-binding" evidence="8">
    <location>
        <begin position="112"/>
        <end position="380"/>
    </location>
</feature>
<comment type="subcellular location">
    <subcellularLocation>
        <location evidence="1">Cell envelope</location>
    </subcellularLocation>
</comment>
<keyword evidence="4 7" id="KW-0732">Signal</keyword>
<accession>A0A4R7I397</accession>
<reference evidence="9 10" key="1">
    <citation type="submission" date="2019-03" db="EMBL/GenBank/DDBJ databases">
        <title>Sequencing the genomes of 1000 actinobacteria strains.</title>
        <authorList>
            <person name="Klenk H.-P."/>
        </authorList>
    </citation>
    <scope>NUCLEOTIDE SEQUENCE [LARGE SCALE GENOMIC DNA]</scope>
    <source>
        <strain evidence="9 10">DSM 18936</strain>
    </source>
</reference>
<dbReference type="RefSeq" id="WP_133870187.1">
    <property type="nucleotide sequence ID" value="NZ_SOAU01000001.1"/>
</dbReference>
<dbReference type="Proteomes" id="UP000294558">
    <property type="component" value="Unassembled WGS sequence"/>
</dbReference>
<dbReference type="PANTHER" id="PTHR30532">
    <property type="entry name" value="IRON III DICITRATE-BINDING PERIPLASMIC PROTEIN"/>
    <property type="match status" value="1"/>
</dbReference>
<feature type="signal peptide" evidence="7">
    <location>
        <begin position="1"/>
        <end position="26"/>
    </location>
</feature>